<name>A0A317SIC0_9PEZI</name>
<dbReference type="OrthoDB" id="1725934at2759"/>
<keyword evidence="1" id="KW-0863">Zinc-finger</keyword>
<feature type="region of interest" description="Disordered" evidence="2">
    <location>
        <begin position="326"/>
        <end position="419"/>
    </location>
</feature>
<dbReference type="GO" id="GO:0098826">
    <property type="term" value="C:endoplasmic reticulum tubular network membrane"/>
    <property type="evidence" value="ECO:0007669"/>
    <property type="project" value="UniProtKB-UniRule"/>
</dbReference>
<dbReference type="InterPro" id="IPR019273">
    <property type="entry name" value="Lunapark_Znf"/>
</dbReference>
<keyword evidence="5" id="KW-1185">Reference proteome</keyword>
<dbReference type="PANTHER" id="PTHR22166">
    <property type="entry name" value="ENDOPLASMIC RETICULUM JUNCTION FORMATION PROTEIN LUNAPARK"/>
    <property type="match status" value="1"/>
</dbReference>
<dbReference type="InterPro" id="IPR040115">
    <property type="entry name" value="Lnp"/>
</dbReference>
<comment type="subcellular location">
    <subcellularLocation>
        <location evidence="1">Endoplasmic reticulum membrane</location>
        <topology evidence="1">Multi-pass membrane protein</topology>
    </subcellularLocation>
</comment>
<organism evidence="4 5">
    <name type="scientific">Tuber magnatum</name>
    <name type="common">white Piedmont truffle</name>
    <dbReference type="NCBI Taxonomy" id="42249"/>
    <lineage>
        <taxon>Eukaryota</taxon>
        <taxon>Fungi</taxon>
        <taxon>Dikarya</taxon>
        <taxon>Ascomycota</taxon>
        <taxon>Pezizomycotina</taxon>
        <taxon>Pezizomycetes</taxon>
        <taxon>Pezizales</taxon>
        <taxon>Tuberaceae</taxon>
        <taxon>Tuber</taxon>
    </lineage>
</organism>
<feature type="compositionally biased region" description="Basic and acidic residues" evidence="2">
    <location>
        <begin position="332"/>
        <end position="352"/>
    </location>
</feature>
<dbReference type="Proteomes" id="UP000246991">
    <property type="component" value="Unassembled WGS sequence"/>
</dbReference>
<keyword evidence="1" id="KW-0256">Endoplasmic reticulum</keyword>
<comment type="caution">
    <text evidence="4">The sequence shown here is derived from an EMBL/GenBank/DDBJ whole genome shotgun (WGS) entry which is preliminary data.</text>
</comment>
<keyword evidence="1" id="KW-1133">Transmembrane helix</keyword>
<dbReference type="GO" id="GO:0071788">
    <property type="term" value="P:endoplasmic reticulum tubular network maintenance"/>
    <property type="evidence" value="ECO:0007669"/>
    <property type="project" value="UniProtKB-UniRule"/>
</dbReference>
<keyword evidence="1" id="KW-0472">Membrane</keyword>
<comment type="function">
    <text evidence="1">Plays a role in determining ER morphology.</text>
</comment>
<comment type="domain">
    <text evidence="1">The C4-type zinc finger motif is necessary both for its ER three-way tubular junction localization and formation.</text>
</comment>
<gene>
    <name evidence="4" type="ORF">C7212DRAFT_359703</name>
</gene>
<feature type="compositionally biased region" description="Basic and acidic residues" evidence="2">
    <location>
        <begin position="381"/>
        <end position="395"/>
    </location>
</feature>
<feature type="domain" description="Lunapark zinc ribbon" evidence="3">
    <location>
        <begin position="262"/>
        <end position="318"/>
    </location>
</feature>
<dbReference type="GO" id="GO:1903373">
    <property type="term" value="P:positive regulation of endoplasmic reticulum tubular network organization"/>
    <property type="evidence" value="ECO:0007669"/>
    <property type="project" value="UniProtKB-UniRule"/>
</dbReference>
<keyword evidence="1" id="KW-0479">Metal-binding</keyword>
<keyword evidence="1" id="KW-0862">Zinc</keyword>
<evidence type="ECO:0000256" key="2">
    <source>
        <dbReference type="SAM" id="MobiDB-lite"/>
    </source>
</evidence>
<comment type="caution">
    <text evidence="1">Lacks conserved residue(s) required for the propagation of feature annotation.</text>
</comment>
<evidence type="ECO:0000313" key="5">
    <source>
        <dbReference type="Proteomes" id="UP000246991"/>
    </source>
</evidence>
<comment type="similarity">
    <text evidence="1">Belongs to the lunapark family.</text>
</comment>
<dbReference type="EMBL" id="PYWC01000090">
    <property type="protein sequence ID" value="PWW72981.1"/>
    <property type="molecule type" value="Genomic_DNA"/>
</dbReference>
<feature type="region of interest" description="Disordered" evidence="2">
    <location>
        <begin position="139"/>
        <end position="248"/>
    </location>
</feature>
<dbReference type="AlphaFoldDB" id="A0A317SIC0"/>
<reference evidence="4 5" key="1">
    <citation type="submission" date="2018-03" db="EMBL/GenBank/DDBJ databases">
        <title>Genomes of Pezizomycetes fungi and the evolution of truffles.</title>
        <authorList>
            <person name="Murat C."/>
            <person name="Payen T."/>
            <person name="Noel B."/>
            <person name="Kuo A."/>
            <person name="Martin F.M."/>
        </authorList>
    </citation>
    <scope>NUCLEOTIDE SEQUENCE [LARGE SCALE GENOMIC DNA]</scope>
    <source>
        <strain evidence="4">091103-1</strain>
    </source>
</reference>
<feature type="compositionally biased region" description="Low complexity" evidence="2">
    <location>
        <begin position="169"/>
        <end position="212"/>
    </location>
</feature>
<proteinExistence type="inferred from homology"/>
<dbReference type="Pfam" id="PF10058">
    <property type="entry name" value="Zn_ribbon_10"/>
    <property type="match status" value="1"/>
</dbReference>
<sequence length="419" mass="46200">MVLFWPFSRGDDNSPDSFERILSKLAGQIQTQTSKLAGLRQRSRRYKALFTIYTVTGYILYVVVIVLVVGWKEVRPVELSGVTGGPVCIWSVRKLFDLYYNYRIGNVESALEELQRRQNDTIEKLKAATKFSTTQSIIEKYGGGSSSPADTDKKQKQKPGTPPGGSVNQQLRQRPQGQSGPQGPPQVAGPTAPSTPQQTQQQLIQQQMMAQQRAGLPSPVQMQHQLYPGARPDPNAPLLNPPQTHPSSQQLIQPEEATAPKWYDRLLDVIVGEDETSAKNRYALICKNCRMVNGLAPPGTTSLEDMEYWGCARCGTWNGCPPGQRRYAGSEGEARKLTPDIPDSGRVKDRGAARSPSPNPENVSTTRSKPGKKQGLQSGSGKEDDTLEKEVKLEEDSSDEGILEASQPKTKRGRARKQI</sequence>
<feature type="transmembrane region" description="Helical" evidence="1">
    <location>
        <begin position="48"/>
        <end position="71"/>
    </location>
</feature>
<evidence type="ECO:0000259" key="3">
    <source>
        <dbReference type="Pfam" id="PF10058"/>
    </source>
</evidence>
<protein>
    <recommendedName>
        <fullName evidence="1">Endoplasmic reticulum junction formation protein lunapark</fullName>
    </recommendedName>
</protein>
<feature type="compositionally biased region" description="Basic residues" evidence="2">
    <location>
        <begin position="409"/>
        <end position="419"/>
    </location>
</feature>
<dbReference type="STRING" id="42249.A0A317SIC0"/>
<keyword evidence="1" id="KW-0812">Transmembrane</keyword>
<accession>A0A317SIC0</accession>
<dbReference type="GO" id="GO:0008270">
    <property type="term" value="F:zinc ion binding"/>
    <property type="evidence" value="ECO:0007669"/>
    <property type="project" value="UniProtKB-KW"/>
</dbReference>
<evidence type="ECO:0000313" key="4">
    <source>
        <dbReference type="EMBL" id="PWW72981.1"/>
    </source>
</evidence>
<dbReference type="PANTHER" id="PTHR22166:SF12">
    <property type="entry name" value="ENDOPLASMIC RETICULUM JUNCTION FORMATION PROTEIN LUNAPARK"/>
    <property type="match status" value="1"/>
</dbReference>
<evidence type="ECO:0000256" key="1">
    <source>
        <dbReference type="RuleBase" id="RU367073"/>
    </source>
</evidence>